<evidence type="ECO:0000256" key="1">
    <source>
        <dbReference type="ARBA" id="ARBA00022555"/>
    </source>
</evidence>
<feature type="active site" description="Nucleophile" evidence="9">
    <location>
        <position position="95"/>
    </location>
</feature>
<keyword evidence="3 9" id="KW-0819">tRNA processing</keyword>
<evidence type="ECO:0000256" key="7">
    <source>
        <dbReference type="ARBA" id="ARBA00023157"/>
    </source>
</evidence>
<evidence type="ECO:0000256" key="8">
    <source>
        <dbReference type="ARBA" id="ARBA00051542"/>
    </source>
</evidence>
<dbReference type="GO" id="GO:0000049">
    <property type="term" value="F:tRNA binding"/>
    <property type="evidence" value="ECO:0007669"/>
    <property type="project" value="UniProtKB-KW"/>
</dbReference>
<dbReference type="GO" id="GO:0103016">
    <property type="term" value="F:tRNA-uridine 2-sulfurtransferase activity"/>
    <property type="evidence" value="ECO:0007669"/>
    <property type="project" value="UniProtKB-EC"/>
</dbReference>
<dbReference type="InterPro" id="IPR014729">
    <property type="entry name" value="Rossmann-like_a/b/a_fold"/>
</dbReference>
<dbReference type="Gene3D" id="2.40.30.10">
    <property type="entry name" value="Translation factors"/>
    <property type="match status" value="1"/>
</dbReference>
<keyword evidence="6 9" id="KW-0694">RNA-binding</keyword>
<keyword evidence="5 9" id="KW-0067">ATP-binding</keyword>
<dbReference type="InterPro" id="IPR046885">
    <property type="entry name" value="MnmA-like_C"/>
</dbReference>
<gene>
    <name evidence="9" type="primary">mnmA</name>
    <name evidence="12" type="ORF">A3J05_02370</name>
</gene>
<feature type="domain" description="tRNA-specific 2-thiouridylase MnmA-like C-terminal" evidence="10">
    <location>
        <begin position="274"/>
        <end position="339"/>
    </location>
</feature>
<organism evidence="12 13">
    <name type="scientific">Candidatus Doudnabacteria bacterium RIFCSPLOWO2_02_FULL_48_13</name>
    <dbReference type="NCBI Taxonomy" id="1817845"/>
    <lineage>
        <taxon>Bacteria</taxon>
        <taxon>Candidatus Doudnaibacteriota</taxon>
    </lineage>
</organism>
<keyword evidence="7" id="KW-1015">Disulfide bond</keyword>
<evidence type="ECO:0000313" key="13">
    <source>
        <dbReference type="Proteomes" id="UP000177235"/>
    </source>
</evidence>
<evidence type="ECO:0000256" key="9">
    <source>
        <dbReference type="HAMAP-Rule" id="MF_00144"/>
    </source>
</evidence>
<evidence type="ECO:0000256" key="4">
    <source>
        <dbReference type="ARBA" id="ARBA00022741"/>
    </source>
</evidence>
<dbReference type="Pfam" id="PF03054">
    <property type="entry name" value="tRNA_Me_trans"/>
    <property type="match status" value="1"/>
</dbReference>
<dbReference type="InterPro" id="IPR023382">
    <property type="entry name" value="MnmA-like_central_sf"/>
</dbReference>
<sequence length="340" mass="38079">MSGGVDSSVAAALLKEQGYFVSGGFMKNFSPESWEGILASDCPWEQDFADVQAVCEKLGIECRSFNFEKEYKEKVIEYFFNEYQAGRTPNPDVMCNKEIKFNLFLNKALYLGYDYIATGHYARVTPDLELLKGLDPKKDQSYFLYTLNREQLSHVLFPIGHLQKTEVRKLARKFELPNAEKKDSQGICFIGHVNVREFLKQRIPERAGEIVGPNGQIIGTHNGAWYYTIGQRHGLGLGGGTPYYVAKKDVVNNIITVTDSKTTEAVEKSAADLGNIHWVSGSPPDFPLRCKAKIRYQQADQDCVVYDSKIEFMNPQFAIASGQAVVLYDGDKVLGGATIH</sequence>
<feature type="site" description="Interaction with tRNA" evidence="9">
    <location>
        <position position="120"/>
    </location>
</feature>
<evidence type="ECO:0000313" key="12">
    <source>
        <dbReference type="EMBL" id="OGE98399.1"/>
    </source>
</evidence>
<reference evidence="12 13" key="1">
    <citation type="journal article" date="2016" name="Nat. Commun.">
        <title>Thousands of microbial genomes shed light on interconnected biogeochemical processes in an aquifer system.</title>
        <authorList>
            <person name="Anantharaman K."/>
            <person name="Brown C.T."/>
            <person name="Hug L.A."/>
            <person name="Sharon I."/>
            <person name="Castelle C.J."/>
            <person name="Probst A.J."/>
            <person name="Thomas B.C."/>
            <person name="Singh A."/>
            <person name="Wilkins M.J."/>
            <person name="Karaoz U."/>
            <person name="Brodie E.L."/>
            <person name="Williams K.H."/>
            <person name="Hubbard S.S."/>
            <person name="Banfield J.F."/>
        </authorList>
    </citation>
    <scope>NUCLEOTIDE SEQUENCE [LARGE SCALE GENOMIC DNA]</scope>
</reference>
<dbReference type="AlphaFoldDB" id="A0A1F5Q884"/>
<feature type="binding site" evidence="9">
    <location>
        <position position="119"/>
    </location>
    <ligand>
        <name>ATP</name>
        <dbReference type="ChEBI" id="CHEBI:30616"/>
    </ligand>
</feature>
<feature type="site" description="Interaction with tRNA" evidence="9">
    <location>
        <position position="323"/>
    </location>
</feature>
<dbReference type="Proteomes" id="UP000177235">
    <property type="component" value="Unassembled WGS sequence"/>
</dbReference>
<comment type="caution">
    <text evidence="12">The sequence shown here is derived from an EMBL/GenBank/DDBJ whole genome shotgun (WGS) entry which is preliminary data.</text>
</comment>
<comment type="similarity">
    <text evidence="9">Belongs to the MnmA/TRMU family.</text>
</comment>
<comment type="caution">
    <text evidence="9">Lacks conserved residue(s) required for the propagation of feature annotation.</text>
</comment>
<feature type="region of interest" description="Interaction with tRNA" evidence="9">
    <location>
        <begin position="138"/>
        <end position="140"/>
    </location>
</feature>
<dbReference type="EC" id="2.8.1.13" evidence="9"/>
<dbReference type="PANTHER" id="PTHR11933:SF5">
    <property type="entry name" value="MITOCHONDRIAL TRNA-SPECIFIC 2-THIOURIDYLASE 1"/>
    <property type="match status" value="1"/>
</dbReference>
<keyword evidence="1 9" id="KW-0820">tRNA-binding</keyword>
<keyword evidence="9" id="KW-0963">Cytoplasm</keyword>
<keyword evidence="2 9" id="KW-0808">Transferase</keyword>
<dbReference type="Pfam" id="PF20258">
    <property type="entry name" value="tRNA_Me_trans_C"/>
    <property type="match status" value="1"/>
</dbReference>
<protein>
    <recommendedName>
        <fullName evidence="9">tRNA-specific 2-thiouridylase MnmA</fullName>
        <ecNumber evidence="9">2.8.1.13</ecNumber>
    </recommendedName>
</protein>
<evidence type="ECO:0000256" key="6">
    <source>
        <dbReference type="ARBA" id="ARBA00022884"/>
    </source>
</evidence>
<evidence type="ECO:0000259" key="10">
    <source>
        <dbReference type="Pfam" id="PF20258"/>
    </source>
</evidence>
<dbReference type="SUPFAM" id="SSF52402">
    <property type="entry name" value="Adenine nucleotide alpha hydrolases-like"/>
    <property type="match status" value="1"/>
</dbReference>
<feature type="binding site" evidence="9">
    <location>
        <position position="26"/>
    </location>
    <ligand>
        <name>ATP</name>
        <dbReference type="ChEBI" id="CHEBI:30616"/>
    </ligand>
</feature>
<feature type="active site" description="Cysteine persulfide intermediate" evidence="9">
    <location>
        <position position="188"/>
    </location>
</feature>
<dbReference type="Pfam" id="PF20259">
    <property type="entry name" value="tRNA_Me_trans_M"/>
    <property type="match status" value="1"/>
</dbReference>
<evidence type="ECO:0000256" key="5">
    <source>
        <dbReference type="ARBA" id="ARBA00022840"/>
    </source>
</evidence>
<accession>A0A1F5Q884</accession>
<keyword evidence="4 9" id="KW-0547">Nucleotide-binding</keyword>
<evidence type="ECO:0000256" key="3">
    <source>
        <dbReference type="ARBA" id="ARBA00022694"/>
    </source>
</evidence>
<evidence type="ECO:0000259" key="11">
    <source>
        <dbReference type="Pfam" id="PF20259"/>
    </source>
</evidence>
<dbReference type="FunFam" id="3.40.50.620:FF:000115">
    <property type="entry name" value="tRNA-specific 2-thiouridylase MnmA"/>
    <property type="match status" value="1"/>
</dbReference>
<dbReference type="NCBIfam" id="NF001138">
    <property type="entry name" value="PRK00143.1"/>
    <property type="match status" value="1"/>
</dbReference>
<feature type="domain" description="tRNA-specific 2-thiouridylase MnmA-like central" evidence="11">
    <location>
        <begin position="197"/>
        <end position="258"/>
    </location>
</feature>
<dbReference type="HAMAP" id="MF_00144">
    <property type="entry name" value="tRNA_thiouridyl_MnmA"/>
    <property type="match status" value="1"/>
</dbReference>
<dbReference type="FunFam" id="2.30.30.280:FF:000001">
    <property type="entry name" value="tRNA-specific 2-thiouridylase MnmA"/>
    <property type="match status" value="1"/>
</dbReference>
<comment type="catalytic activity">
    <reaction evidence="8 9">
        <text>S-sulfanyl-L-cysteinyl-[protein] + uridine(34) in tRNA + AH2 + ATP = 2-thiouridine(34) in tRNA + L-cysteinyl-[protein] + A + AMP + diphosphate + H(+)</text>
        <dbReference type="Rhea" id="RHEA:47032"/>
        <dbReference type="Rhea" id="RHEA-COMP:10131"/>
        <dbReference type="Rhea" id="RHEA-COMP:11726"/>
        <dbReference type="Rhea" id="RHEA-COMP:11727"/>
        <dbReference type="Rhea" id="RHEA-COMP:11728"/>
        <dbReference type="ChEBI" id="CHEBI:13193"/>
        <dbReference type="ChEBI" id="CHEBI:15378"/>
        <dbReference type="ChEBI" id="CHEBI:17499"/>
        <dbReference type="ChEBI" id="CHEBI:29950"/>
        <dbReference type="ChEBI" id="CHEBI:30616"/>
        <dbReference type="ChEBI" id="CHEBI:33019"/>
        <dbReference type="ChEBI" id="CHEBI:61963"/>
        <dbReference type="ChEBI" id="CHEBI:65315"/>
        <dbReference type="ChEBI" id="CHEBI:87170"/>
        <dbReference type="ChEBI" id="CHEBI:456215"/>
        <dbReference type="EC" id="2.8.1.13"/>
    </reaction>
</comment>
<evidence type="ECO:0000256" key="2">
    <source>
        <dbReference type="ARBA" id="ARBA00022679"/>
    </source>
</evidence>
<dbReference type="GO" id="GO:0005737">
    <property type="term" value="C:cytoplasm"/>
    <property type="evidence" value="ECO:0007669"/>
    <property type="project" value="UniProtKB-SubCell"/>
</dbReference>
<comment type="subcellular location">
    <subcellularLocation>
        <location evidence="9">Cytoplasm</location>
    </subcellularLocation>
</comment>
<dbReference type="InterPro" id="IPR004506">
    <property type="entry name" value="MnmA-like"/>
</dbReference>
<comment type="function">
    <text evidence="9">Catalyzes the 2-thiolation of uridine at the wobble position (U34) of tRNA, leading to the formation of s(2)U34.</text>
</comment>
<dbReference type="EMBL" id="MFFF01000034">
    <property type="protein sequence ID" value="OGE98399.1"/>
    <property type="molecule type" value="Genomic_DNA"/>
</dbReference>
<dbReference type="Gene3D" id="3.40.50.620">
    <property type="entry name" value="HUPs"/>
    <property type="match status" value="1"/>
</dbReference>
<dbReference type="Gene3D" id="2.30.30.280">
    <property type="entry name" value="Adenine nucleotide alpha hydrolases-like domains"/>
    <property type="match status" value="1"/>
</dbReference>
<name>A0A1F5Q884_9BACT</name>
<dbReference type="NCBIfam" id="TIGR00420">
    <property type="entry name" value="trmU"/>
    <property type="match status" value="1"/>
</dbReference>
<feature type="region of interest" description="Interaction with tRNA" evidence="9">
    <location>
        <begin position="295"/>
        <end position="296"/>
    </location>
</feature>
<feature type="region of interest" description="Interaction with target base in tRNA" evidence="9">
    <location>
        <begin position="90"/>
        <end position="92"/>
    </location>
</feature>
<dbReference type="GO" id="GO:0005524">
    <property type="term" value="F:ATP binding"/>
    <property type="evidence" value="ECO:0007669"/>
    <property type="project" value="UniProtKB-KW"/>
</dbReference>
<dbReference type="InterPro" id="IPR046884">
    <property type="entry name" value="MnmA-like_central"/>
</dbReference>
<dbReference type="GO" id="GO:0002143">
    <property type="term" value="P:tRNA wobble position uridine thiolation"/>
    <property type="evidence" value="ECO:0007669"/>
    <property type="project" value="TreeGrafter"/>
</dbReference>
<dbReference type="CDD" id="cd01998">
    <property type="entry name" value="MnmA_TRMU-like"/>
    <property type="match status" value="1"/>
</dbReference>
<proteinExistence type="inferred from homology"/>
<dbReference type="PANTHER" id="PTHR11933">
    <property type="entry name" value="TRNA 5-METHYLAMINOMETHYL-2-THIOURIDYLATE -METHYLTRANSFERASE"/>
    <property type="match status" value="1"/>
</dbReference>